<sequence>MISTTLWALNFRLESKDSTDTLLRWDEARYGESENALQPFKIIRRYRKHGEEKDISVKPVASVLTAVEEQVGIYPDYQLIFDSPYAFGTQPLQQGQGFIDDGVGRSMVLELPIEYDGHRVIYRFTFTATDVQQWNSYH</sequence>
<gene>
    <name evidence="1" type="ORF">CWE13_00010</name>
</gene>
<reference evidence="2" key="1">
    <citation type="journal article" date="2018" name="Front. Microbiol.">
        <title>Genome-Based Analysis Reveals the Taxonomy and Diversity of the Family Idiomarinaceae.</title>
        <authorList>
            <person name="Liu Y."/>
            <person name="Lai Q."/>
            <person name="Shao Z."/>
        </authorList>
    </citation>
    <scope>NUCLEOTIDE SEQUENCE [LARGE SCALE GENOMIC DNA]</scope>
    <source>
        <strain evidence="2">AIS</strain>
    </source>
</reference>
<accession>A0A432WWF5</accession>
<organism evidence="1 2">
    <name type="scientific">Aliidiomarina shirensis</name>
    <dbReference type="NCBI Taxonomy" id="1048642"/>
    <lineage>
        <taxon>Bacteria</taxon>
        <taxon>Pseudomonadati</taxon>
        <taxon>Pseudomonadota</taxon>
        <taxon>Gammaproteobacteria</taxon>
        <taxon>Alteromonadales</taxon>
        <taxon>Idiomarinaceae</taxon>
        <taxon>Aliidiomarina</taxon>
    </lineage>
</organism>
<dbReference type="EMBL" id="PIPP01000001">
    <property type="protein sequence ID" value="RUO38079.1"/>
    <property type="molecule type" value="Genomic_DNA"/>
</dbReference>
<dbReference type="Proteomes" id="UP000286934">
    <property type="component" value="Unassembled WGS sequence"/>
</dbReference>
<proteinExistence type="predicted"/>
<evidence type="ECO:0000313" key="2">
    <source>
        <dbReference type="Proteomes" id="UP000286934"/>
    </source>
</evidence>
<name>A0A432WWF5_9GAMM</name>
<evidence type="ECO:0000313" key="1">
    <source>
        <dbReference type="EMBL" id="RUO38079.1"/>
    </source>
</evidence>
<protein>
    <submittedName>
        <fullName evidence="1">Uncharacterized protein</fullName>
    </submittedName>
</protein>
<keyword evidence="2" id="KW-1185">Reference proteome</keyword>
<dbReference type="RefSeq" id="WP_198677865.1">
    <property type="nucleotide sequence ID" value="NZ_PIPP01000001.1"/>
</dbReference>
<comment type="caution">
    <text evidence="1">The sequence shown here is derived from an EMBL/GenBank/DDBJ whole genome shotgun (WGS) entry which is preliminary data.</text>
</comment>
<dbReference type="AlphaFoldDB" id="A0A432WWF5"/>